<dbReference type="Proteomes" id="UP000028875">
    <property type="component" value="Unassembled WGS sequence"/>
</dbReference>
<sequence length="97" mass="11815">MDKRYVATMEEQEKVLRTFFKKGADGPIETFPSKEKRKLIILQHIITRFDQTKNYTEKEVNDVLKRIYRDFAIIRRYLIDYGFMKRNKDGSKYWVNV</sequence>
<dbReference type="Pfam" id="PF09860">
    <property type="entry name" value="DUF2087"/>
    <property type="match status" value="1"/>
</dbReference>
<dbReference type="EMBL" id="CCDP010000001">
    <property type="protein sequence ID" value="CDQ39093.1"/>
    <property type="molecule type" value="Genomic_DNA"/>
</dbReference>
<name>A0A024Q981_9BACI</name>
<comment type="caution">
    <text evidence="2">The sequence shown here is derived from an EMBL/GenBank/DDBJ whole genome shotgun (WGS) entry which is preliminary data.</text>
</comment>
<organism evidence="2 3">
    <name type="scientific">Virgibacillus massiliensis</name>
    <dbReference type="NCBI Taxonomy" id="1462526"/>
    <lineage>
        <taxon>Bacteria</taxon>
        <taxon>Bacillati</taxon>
        <taxon>Bacillota</taxon>
        <taxon>Bacilli</taxon>
        <taxon>Bacillales</taxon>
        <taxon>Bacillaceae</taxon>
        <taxon>Virgibacillus</taxon>
    </lineage>
</organism>
<feature type="domain" description="DUF2087" evidence="1">
    <location>
        <begin position="28"/>
        <end position="95"/>
    </location>
</feature>
<reference evidence="3" key="2">
    <citation type="submission" date="2014-05" db="EMBL/GenBank/DDBJ databases">
        <title>Draft genome sequence of Virgibacillus massiliensis Vm-5.</title>
        <authorList>
            <person name="Khelaifia S."/>
            <person name="Croce O."/>
            <person name="Lagier J.C."/>
            <person name="Raoult D."/>
        </authorList>
    </citation>
    <scope>NUCLEOTIDE SEQUENCE [LARGE SCALE GENOMIC DNA]</scope>
    <source>
        <strain evidence="3">Vm-5</strain>
    </source>
</reference>
<evidence type="ECO:0000313" key="2">
    <source>
        <dbReference type="EMBL" id="CDQ39093.1"/>
    </source>
</evidence>
<reference evidence="2 3" key="1">
    <citation type="submission" date="2014-03" db="EMBL/GenBank/DDBJ databases">
        <authorList>
            <person name="Urmite Genomes U."/>
        </authorList>
    </citation>
    <scope>NUCLEOTIDE SEQUENCE [LARGE SCALE GENOMIC DNA]</scope>
    <source>
        <strain evidence="2 3">Vm-5</strain>
    </source>
</reference>
<gene>
    <name evidence="2" type="ORF">BN990_01376</name>
</gene>
<dbReference type="AlphaFoldDB" id="A0A024Q981"/>
<evidence type="ECO:0000259" key="1">
    <source>
        <dbReference type="Pfam" id="PF09860"/>
    </source>
</evidence>
<keyword evidence="3" id="KW-1185">Reference proteome</keyword>
<dbReference type="InterPro" id="IPR018656">
    <property type="entry name" value="DUF2087"/>
</dbReference>
<dbReference type="STRING" id="1462526.BN990_01376"/>
<accession>A0A024Q981</accession>
<proteinExistence type="predicted"/>
<evidence type="ECO:0000313" key="3">
    <source>
        <dbReference type="Proteomes" id="UP000028875"/>
    </source>
</evidence>
<dbReference type="eggNOG" id="COG3860">
    <property type="taxonomic scope" value="Bacteria"/>
</dbReference>
<protein>
    <recommendedName>
        <fullName evidence="1">DUF2087 domain-containing protein</fullName>
    </recommendedName>
</protein>
<dbReference type="RefSeq" id="WP_021289036.1">
    <property type="nucleotide sequence ID" value="NZ_BNER01000003.1"/>
</dbReference>